<reference evidence="14" key="1">
    <citation type="submission" date="2019-05" db="EMBL/GenBank/DDBJ databases">
        <title>Complete genome sequencing of Absiella argi strain JCM 30884.</title>
        <authorList>
            <person name="Sakamoto M."/>
            <person name="Murakami T."/>
            <person name="Mori H."/>
        </authorList>
    </citation>
    <scope>NUCLEOTIDE SEQUENCE [LARGE SCALE GENOMIC DNA]</scope>
    <source>
        <strain evidence="14">JCM 30884</strain>
    </source>
</reference>
<feature type="binding site" description="in other chain" evidence="9">
    <location>
        <position position="286"/>
    </location>
    <ligand>
        <name>substrate</name>
        <note>ligand shared between dimeric partners</note>
    </ligand>
</feature>
<dbReference type="SMART" id="SM01350">
    <property type="entry name" value="6PGD"/>
    <property type="match status" value="1"/>
</dbReference>
<evidence type="ECO:0000256" key="9">
    <source>
        <dbReference type="PIRSR" id="PIRSR000109-2"/>
    </source>
</evidence>
<feature type="binding site" evidence="9">
    <location>
        <position position="443"/>
    </location>
    <ligand>
        <name>substrate</name>
        <note>ligand shared between dimeric partners</note>
    </ligand>
</feature>
<evidence type="ECO:0000256" key="10">
    <source>
        <dbReference type="PIRSR" id="PIRSR000109-3"/>
    </source>
</evidence>
<dbReference type="KEGG" id="aarg:Aargi30884_14390"/>
<feature type="binding site" description="in other chain" evidence="9">
    <location>
        <begin position="184"/>
        <end position="185"/>
    </location>
    <ligand>
        <name>substrate</name>
        <note>ligand shared between dimeric partners</note>
    </ligand>
</feature>
<feature type="binding site" description="in other chain" evidence="9">
    <location>
        <position position="189"/>
    </location>
    <ligand>
        <name>substrate</name>
        <note>ligand shared between dimeric partners</note>
    </ligand>
</feature>
<dbReference type="SUPFAM" id="SSF48179">
    <property type="entry name" value="6-phosphogluconate dehydrogenase C-terminal domain-like"/>
    <property type="match status" value="1"/>
</dbReference>
<dbReference type="PANTHER" id="PTHR11811">
    <property type="entry name" value="6-PHOSPHOGLUCONATE DEHYDROGENASE"/>
    <property type="match status" value="1"/>
</dbReference>
<dbReference type="Proteomes" id="UP000464754">
    <property type="component" value="Chromosome"/>
</dbReference>
<dbReference type="PRINTS" id="PR00076">
    <property type="entry name" value="6PGDHDRGNASE"/>
</dbReference>
<dbReference type="AlphaFoldDB" id="A0A6N4TH60"/>
<gene>
    <name evidence="13" type="primary">gnd</name>
    <name evidence="13" type="ORF">Aargi30884_14390</name>
</gene>
<feature type="domain" description="6-phosphogluconate dehydrogenase C-terminal" evidence="12">
    <location>
        <begin position="177"/>
        <end position="465"/>
    </location>
</feature>
<dbReference type="PIRSF" id="PIRSF000109">
    <property type="entry name" value="6PGD"/>
    <property type="match status" value="1"/>
</dbReference>
<dbReference type="InterPro" id="IPR036291">
    <property type="entry name" value="NAD(P)-bd_dom_sf"/>
</dbReference>
<feature type="binding site" description="in other chain" evidence="9">
    <location>
        <position position="259"/>
    </location>
    <ligand>
        <name>substrate</name>
        <note>ligand shared between dimeric partners</note>
    </ligand>
</feature>
<keyword evidence="14" id="KW-1185">Reference proteome</keyword>
<dbReference type="SUPFAM" id="SSF51735">
    <property type="entry name" value="NAD(P)-binding Rossmann-fold domains"/>
    <property type="match status" value="1"/>
</dbReference>
<feature type="binding site" description="in other chain" evidence="9">
    <location>
        <position position="100"/>
    </location>
    <ligand>
        <name>substrate</name>
        <note>ligand shared between dimeric partners</note>
    </ligand>
</feature>
<evidence type="ECO:0000256" key="1">
    <source>
        <dbReference type="ARBA" id="ARBA00008419"/>
    </source>
</evidence>
<dbReference type="InterPro" id="IPR013328">
    <property type="entry name" value="6PGD_dom2"/>
</dbReference>
<dbReference type="GO" id="GO:0050661">
    <property type="term" value="F:NADP binding"/>
    <property type="evidence" value="ECO:0007669"/>
    <property type="project" value="InterPro"/>
</dbReference>
<dbReference type="Pfam" id="PF00393">
    <property type="entry name" value="6PGD"/>
    <property type="match status" value="1"/>
</dbReference>
<evidence type="ECO:0000313" key="13">
    <source>
        <dbReference type="EMBL" id="BBK22536.1"/>
    </source>
</evidence>
<proteinExistence type="inferred from homology"/>
<evidence type="ECO:0000256" key="11">
    <source>
        <dbReference type="RuleBase" id="RU000485"/>
    </source>
</evidence>
<evidence type="ECO:0000256" key="3">
    <source>
        <dbReference type="ARBA" id="ARBA00022857"/>
    </source>
</evidence>
<sequence>MNQIGIIGLAVMGRSLALNMADHGYKVAGYNRSYEVTKQMVEKNPHENFIPYETLEEFVKSLEKPRKVMLMVKAGKAVDAVIEQLLPLLENGDIIMDGGNSFFEDTIRREAYVKRQGLHYFGIGISGGEEGARKGPSIMPGGDCEAYEEIRSILENIAAKSEDGTPCCTYIGENGAGHYVKMVHNGIEYADMQLIAEAYLVLKHIGKFNNQEIGKIFEEYQKGELSSFLIRITSEIFQEMDDMSTQSLVDMIKDSAQQKGTGRWTNMEALKQGIDVSMIAAAGNARLMSNKETRKTAEEHYPRIKIAKIPNHETLIEDVRKSLYAAKIIAYAQGFDLLKQASTAYDWNLPLGKIASIFRAGCIIQAKFLNDITRAYEHEKNLSHLLLDEVFEKRVISYENALRQIAAQAMLSGIPVPAMANAISYLDLFTKNHVGANLIQAQRDYFGAHTFERIDKDGSFHHEWGK</sequence>
<keyword evidence="5 11" id="KW-0311">Gluconate utilization</keyword>
<accession>A0A6N4TH60</accession>
<dbReference type="InterPro" id="IPR006183">
    <property type="entry name" value="Pgluconate_DH"/>
</dbReference>
<comment type="pathway">
    <text evidence="7 11">Carbohydrate degradation; pentose phosphate pathway; D-ribulose 5-phosphate from D-glucose 6-phosphate (oxidative stage): step 3/3.</text>
</comment>
<dbReference type="GO" id="GO:0019521">
    <property type="term" value="P:D-gluconate metabolic process"/>
    <property type="evidence" value="ECO:0007669"/>
    <property type="project" value="UniProtKB-KW"/>
</dbReference>
<keyword evidence="4 7" id="KW-0560">Oxidoreductase</keyword>
<dbReference type="Pfam" id="PF03446">
    <property type="entry name" value="NAD_binding_2"/>
    <property type="match status" value="1"/>
</dbReference>
<evidence type="ECO:0000313" key="14">
    <source>
        <dbReference type="Proteomes" id="UP000464754"/>
    </source>
</evidence>
<dbReference type="Gene3D" id="3.40.50.720">
    <property type="entry name" value="NAD(P)-binding Rossmann-like Domain"/>
    <property type="match status" value="1"/>
</dbReference>
<dbReference type="EC" id="1.1.1.44" evidence="7 11"/>
<keyword evidence="3 7" id="KW-0521">NADP</keyword>
<dbReference type="Gene3D" id="1.20.5.320">
    <property type="entry name" value="6-Phosphogluconate Dehydrogenase, domain 3"/>
    <property type="match status" value="1"/>
</dbReference>
<protein>
    <recommendedName>
        <fullName evidence="7 11">6-phosphogluconate dehydrogenase, decarboxylating</fullName>
        <ecNumber evidence="7 11">1.1.1.44</ecNumber>
    </recommendedName>
</protein>
<feature type="binding site" description="in other chain" evidence="9">
    <location>
        <begin position="126"/>
        <end position="128"/>
    </location>
    <ligand>
        <name>substrate</name>
        <note>ligand shared between dimeric partners</note>
    </ligand>
</feature>
<dbReference type="EMBL" id="AP019695">
    <property type="protein sequence ID" value="BBK22536.1"/>
    <property type="molecule type" value="Genomic_DNA"/>
</dbReference>
<feature type="active site" description="Proton donor" evidence="8">
    <location>
        <position position="188"/>
    </location>
</feature>
<comment type="similarity">
    <text evidence="1 7 11">Belongs to the 6-phosphogluconate dehydrogenase family.</text>
</comment>
<dbReference type="GO" id="GO:0006098">
    <property type="term" value="P:pentose-phosphate shunt"/>
    <property type="evidence" value="ECO:0007669"/>
    <property type="project" value="UniProtKB-UniPathway"/>
</dbReference>
<feature type="active site" description="Proton acceptor" evidence="8">
    <location>
        <position position="181"/>
    </location>
</feature>
<evidence type="ECO:0000256" key="6">
    <source>
        <dbReference type="ARBA" id="ARBA00023126"/>
    </source>
</evidence>
<dbReference type="UniPathway" id="UPA00115">
    <property type="reaction ID" value="UER00410"/>
</dbReference>
<dbReference type="NCBIfam" id="NF006765">
    <property type="entry name" value="PRK09287.1"/>
    <property type="match status" value="1"/>
</dbReference>
<dbReference type="NCBIfam" id="TIGR00873">
    <property type="entry name" value="gnd"/>
    <property type="match status" value="1"/>
</dbReference>
<feature type="binding site" evidence="10">
    <location>
        <position position="100"/>
    </location>
    <ligand>
        <name>NADP(+)</name>
        <dbReference type="ChEBI" id="CHEBI:58349"/>
    </ligand>
</feature>
<evidence type="ECO:0000256" key="2">
    <source>
        <dbReference type="ARBA" id="ARBA00011738"/>
    </source>
</evidence>
<evidence type="ECO:0000256" key="5">
    <source>
        <dbReference type="ARBA" id="ARBA00023064"/>
    </source>
</evidence>
<feature type="binding site" evidence="10">
    <location>
        <begin position="72"/>
        <end position="74"/>
    </location>
    <ligand>
        <name>NADP(+)</name>
        <dbReference type="ChEBI" id="CHEBI:58349"/>
    </ligand>
</feature>
<organism evidence="13 14">
    <name type="scientific">Amedibacterium intestinale</name>
    <dbReference type="NCBI Taxonomy" id="2583452"/>
    <lineage>
        <taxon>Bacteria</taxon>
        <taxon>Bacillati</taxon>
        <taxon>Bacillota</taxon>
        <taxon>Erysipelotrichia</taxon>
        <taxon>Erysipelotrichales</taxon>
        <taxon>Erysipelotrichaceae</taxon>
        <taxon>Amedibacterium</taxon>
    </lineage>
</organism>
<comment type="subunit">
    <text evidence="2 7">Homodimer.</text>
</comment>
<comment type="function">
    <text evidence="7">Catalyzes the oxidative decarboxylation of 6-phosphogluconate to ribulose 5-phosphate and CO(2), with concomitant reduction of NADP to NADPH.</text>
</comment>
<dbReference type="InterPro" id="IPR008927">
    <property type="entry name" value="6-PGluconate_DH-like_C_sf"/>
</dbReference>
<dbReference type="Gene3D" id="1.10.1040.10">
    <property type="entry name" value="N-(1-d-carboxylethyl)-l-norvaline Dehydrogenase, domain 2"/>
    <property type="match status" value="1"/>
</dbReference>
<dbReference type="InterPro" id="IPR006113">
    <property type="entry name" value="6PGDH_Gnd/GntZ"/>
</dbReference>
<keyword evidence="6 7" id="KW-0570">Pentose shunt</keyword>
<dbReference type="GO" id="GO:0004616">
    <property type="term" value="F:phosphogluconate dehydrogenase (decarboxylating) activity"/>
    <property type="evidence" value="ECO:0007669"/>
    <property type="project" value="UniProtKB-EC"/>
</dbReference>
<feature type="binding site" evidence="10">
    <location>
        <begin position="31"/>
        <end position="33"/>
    </location>
    <ligand>
        <name>NADP(+)</name>
        <dbReference type="ChEBI" id="CHEBI:58349"/>
    </ligand>
</feature>
<dbReference type="FunFam" id="3.40.50.720:FF:000007">
    <property type="entry name" value="6-phosphogluconate dehydrogenase, decarboxylating"/>
    <property type="match status" value="1"/>
</dbReference>
<dbReference type="InterPro" id="IPR006114">
    <property type="entry name" value="6PGDH_C"/>
</dbReference>
<evidence type="ECO:0000259" key="12">
    <source>
        <dbReference type="SMART" id="SM01350"/>
    </source>
</evidence>
<dbReference type="FunFam" id="1.20.5.320:FF:000001">
    <property type="entry name" value="6-phosphogluconate dehydrogenase, decarboxylating"/>
    <property type="match status" value="1"/>
</dbReference>
<evidence type="ECO:0000256" key="8">
    <source>
        <dbReference type="PIRSR" id="PIRSR000109-1"/>
    </source>
</evidence>
<name>A0A6N4TH60_9FIRM</name>
<evidence type="ECO:0000256" key="7">
    <source>
        <dbReference type="PIRNR" id="PIRNR000109"/>
    </source>
</evidence>
<feature type="binding site" evidence="10">
    <location>
        <begin position="8"/>
        <end position="13"/>
    </location>
    <ligand>
        <name>NADP(+)</name>
        <dbReference type="ChEBI" id="CHEBI:58349"/>
    </ligand>
</feature>
<evidence type="ECO:0000256" key="4">
    <source>
        <dbReference type="ARBA" id="ARBA00023002"/>
    </source>
</evidence>
<dbReference type="InterPro" id="IPR006115">
    <property type="entry name" value="6PGDH_NADP-bd"/>
</dbReference>
<feature type="binding site" evidence="9">
    <location>
        <position position="449"/>
    </location>
    <ligand>
        <name>substrate</name>
        <note>ligand shared between dimeric partners</note>
    </ligand>
</feature>
<comment type="catalytic activity">
    <reaction evidence="7 11">
        <text>6-phospho-D-gluconate + NADP(+) = D-ribulose 5-phosphate + CO2 + NADPH</text>
        <dbReference type="Rhea" id="RHEA:10116"/>
        <dbReference type="ChEBI" id="CHEBI:16526"/>
        <dbReference type="ChEBI" id="CHEBI:57783"/>
        <dbReference type="ChEBI" id="CHEBI:58121"/>
        <dbReference type="ChEBI" id="CHEBI:58349"/>
        <dbReference type="ChEBI" id="CHEBI:58759"/>
        <dbReference type="EC" id="1.1.1.44"/>
    </reaction>
</comment>
<dbReference type="FunFam" id="1.10.1040.10:FF:000032">
    <property type="entry name" value="6-phosphogluconate dehydrogenase, decarboxylating"/>
    <property type="match status" value="1"/>
</dbReference>